<dbReference type="InterPro" id="IPR002052">
    <property type="entry name" value="DNA_methylase_N6_adenine_CS"/>
</dbReference>
<evidence type="ECO:0000313" key="3">
    <source>
        <dbReference type="EMBL" id="RGU46829.1"/>
    </source>
</evidence>
<dbReference type="Pfam" id="PF07669">
    <property type="entry name" value="Eco57I"/>
    <property type="match status" value="1"/>
</dbReference>
<evidence type="ECO:0000259" key="2">
    <source>
        <dbReference type="Pfam" id="PF07669"/>
    </source>
</evidence>
<gene>
    <name evidence="3" type="ORF">DWW65_02700</name>
</gene>
<reference evidence="3 4" key="1">
    <citation type="submission" date="2018-08" db="EMBL/GenBank/DDBJ databases">
        <title>A genome reference for cultivated species of the human gut microbiota.</title>
        <authorList>
            <person name="Zou Y."/>
            <person name="Xue W."/>
            <person name="Luo G."/>
        </authorList>
    </citation>
    <scope>NUCLEOTIDE SEQUENCE [LARGE SCALE GENOMIC DNA]</scope>
    <source>
        <strain evidence="3 4">AF16-31</strain>
    </source>
</reference>
<dbReference type="PROSITE" id="PS00092">
    <property type="entry name" value="N6_MTASE"/>
    <property type="match status" value="1"/>
</dbReference>
<dbReference type="AlphaFoldDB" id="A0A412TA27"/>
<dbReference type="GO" id="GO:0009007">
    <property type="term" value="F:site-specific DNA-methyltransferase (adenine-specific) activity"/>
    <property type="evidence" value="ECO:0007669"/>
    <property type="project" value="UniProtKB-EC"/>
</dbReference>
<sequence length="353" mass="40091">MKFDFVIGNPPYQEEAESESTSNGQKPRKNIFQHFQIQADKIAKESSVLIYPGGRWMHQSGKGLKQFGKDLINDCKLASIEFYPDAKEVFGSAADLADGVTIVTKKQDKATGGFDYIYSQNGLEKKVRANNPGSDLMPLNPNDIEISSKIRNFVIKNNYKFLHDAILPRSLFAIESDFVEKNPTKVREYIDGEEIDVRKEIKLFTNDKAGKAGRAKWFVADRSVIKQNAEYIDEFQVVVSSANAGGQKRDNQIAIIDNYSAYGRSRVALRSFKTFEEAKNFYEYAKSYVVRYAFLMTDEALTSLGLLVPDIEDYSLNNGIIDFNRNIDEQLYSKIQLNDSDIAYIKNVVDNHR</sequence>
<feature type="domain" description="Type II methyltransferase M.TaqI-like" evidence="2">
    <location>
        <begin position="1"/>
        <end position="90"/>
    </location>
</feature>
<comment type="caution">
    <text evidence="3">The sequence shown here is derived from an EMBL/GenBank/DDBJ whole genome shotgun (WGS) entry which is preliminary data.</text>
</comment>
<protein>
    <recommendedName>
        <fullName evidence="2">Type II methyltransferase M.TaqI-like domain-containing protein</fullName>
    </recommendedName>
</protein>
<dbReference type="InterPro" id="IPR011639">
    <property type="entry name" value="MethylTrfase_TaqI-like_dom"/>
</dbReference>
<dbReference type="InterPro" id="IPR029063">
    <property type="entry name" value="SAM-dependent_MTases_sf"/>
</dbReference>
<dbReference type="Proteomes" id="UP000285693">
    <property type="component" value="Unassembled WGS sequence"/>
</dbReference>
<dbReference type="GO" id="GO:0003676">
    <property type="term" value="F:nucleic acid binding"/>
    <property type="evidence" value="ECO:0007669"/>
    <property type="project" value="InterPro"/>
</dbReference>
<dbReference type="GO" id="GO:0032259">
    <property type="term" value="P:methylation"/>
    <property type="evidence" value="ECO:0007669"/>
    <property type="project" value="InterPro"/>
</dbReference>
<feature type="region of interest" description="Disordered" evidence="1">
    <location>
        <begin position="1"/>
        <end position="27"/>
    </location>
</feature>
<evidence type="ECO:0000256" key="1">
    <source>
        <dbReference type="SAM" id="MobiDB-lite"/>
    </source>
</evidence>
<proteinExistence type="predicted"/>
<dbReference type="GO" id="GO:0006304">
    <property type="term" value="P:DNA modification"/>
    <property type="evidence" value="ECO:0007669"/>
    <property type="project" value="InterPro"/>
</dbReference>
<dbReference type="SUPFAM" id="SSF53335">
    <property type="entry name" value="S-adenosyl-L-methionine-dependent methyltransferases"/>
    <property type="match status" value="1"/>
</dbReference>
<organism evidence="3 4">
    <name type="scientific">Coprococcus comes</name>
    <dbReference type="NCBI Taxonomy" id="410072"/>
    <lineage>
        <taxon>Bacteria</taxon>
        <taxon>Bacillati</taxon>
        <taxon>Bacillota</taxon>
        <taxon>Clostridia</taxon>
        <taxon>Lachnospirales</taxon>
        <taxon>Lachnospiraceae</taxon>
        <taxon>Coprococcus</taxon>
    </lineage>
</organism>
<name>A0A412TA27_9FIRM</name>
<accession>A0A412TA27</accession>
<evidence type="ECO:0000313" key="4">
    <source>
        <dbReference type="Proteomes" id="UP000285693"/>
    </source>
</evidence>
<dbReference type="EMBL" id="QRXY01000003">
    <property type="protein sequence ID" value="RGU46829.1"/>
    <property type="molecule type" value="Genomic_DNA"/>
</dbReference>
<dbReference type="RefSeq" id="WP_117823262.1">
    <property type="nucleotide sequence ID" value="NZ_QRXY01000003.1"/>
</dbReference>
<dbReference type="Gene3D" id="3.40.50.150">
    <property type="entry name" value="Vaccinia Virus protein VP39"/>
    <property type="match status" value="1"/>
</dbReference>